<dbReference type="EMBL" id="BSPP01000004">
    <property type="protein sequence ID" value="GLS85797.1"/>
    <property type="molecule type" value="Genomic_DNA"/>
</dbReference>
<protein>
    <submittedName>
        <fullName evidence="1">Uncharacterized protein</fullName>
    </submittedName>
</protein>
<evidence type="ECO:0000313" key="1">
    <source>
        <dbReference type="EMBL" id="GLS85797.1"/>
    </source>
</evidence>
<proteinExistence type="predicted"/>
<dbReference type="Proteomes" id="UP001157355">
    <property type="component" value="Unassembled WGS sequence"/>
</dbReference>
<name>A0AA37TW86_9RHOB</name>
<sequence>MGRGGAGQHTAAIGFNDGGQMKINCACGAIIVDQSDKLPHKAHIIGDKDYLDFLDSIDAAIEDTSADKARVAMQIRRAETSRLAWECSTCGRLYLNDANNKLVAYLPENRQANRIFDRPRNSRKD</sequence>
<gene>
    <name evidence="1" type="ORF">GCM10010873_07710</name>
</gene>
<reference evidence="1 2" key="1">
    <citation type="journal article" date="2014" name="Int. J. Syst. Evol. Microbiol.">
        <title>Complete genome sequence of Corynebacterium casei LMG S-19264T (=DSM 44701T), isolated from a smear-ripened cheese.</title>
        <authorList>
            <consortium name="US DOE Joint Genome Institute (JGI-PGF)"/>
            <person name="Walter F."/>
            <person name="Albersmeier A."/>
            <person name="Kalinowski J."/>
            <person name="Ruckert C."/>
        </authorList>
    </citation>
    <scope>NUCLEOTIDE SEQUENCE [LARGE SCALE GENOMIC DNA]</scope>
    <source>
        <strain evidence="1 2">NBRC 111766</strain>
    </source>
</reference>
<keyword evidence="2" id="KW-1185">Reference proteome</keyword>
<organism evidence="1 2">
    <name type="scientific">Cypionkella aquatica</name>
    <dbReference type="NCBI Taxonomy" id="1756042"/>
    <lineage>
        <taxon>Bacteria</taxon>
        <taxon>Pseudomonadati</taxon>
        <taxon>Pseudomonadota</taxon>
        <taxon>Alphaproteobacteria</taxon>
        <taxon>Rhodobacterales</taxon>
        <taxon>Paracoccaceae</taxon>
        <taxon>Cypionkella</taxon>
    </lineage>
</organism>
<evidence type="ECO:0000313" key="2">
    <source>
        <dbReference type="Proteomes" id="UP001157355"/>
    </source>
</evidence>
<comment type="caution">
    <text evidence="1">The sequence shown here is derived from an EMBL/GenBank/DDBJ whole genome shotgun (WGS) entry which is preliminary data.</text>
</comment>
<accession>A0AA37TW86</accession>
<dbReference type="AlphaFoldDB" id="A0AA37TW86"/>